<evidence type="ECO:0000313" key="7">
    <source>
        <dbReference type="Proteomes" id="UP001430848"/>
    </source>
</evidence>
<gene>
    <name evidence="6" type="ORF">SLS63_010659</name>
</gene>
<evidence type="ECO:0000256" key="2">
    <source>
        <dbReference type="ARBA" id="ARBA00022630"/>
    </source>
</evidence>
<organism evidence="6 7">
    <name type="scientific">Diaporthe eres</name>
    <name type="common">Phomopsis oblonga</name>
    <dbReference type="NCBI Taxonomy" id="83184"/>
    <lineage>
        <taxon>Eukaryota</taxon>
        <taxon>Fungi</taxon>
        <taxon>Dikarya</taxon>
        <taxon>Ascomycota</taxon>
        <taxon>Pezizomycotina</taxon>
        <taxon>Sordariomycetes</taxon>
        <taxon>Sordariomycetidae</taxon>
        <taxon>Diaporthales</taxon>
        <taxon>Diaporthaceae</taxon>
        <taxon>Diaporthe</taxon>
        <taxon>Diaporthe eres species complex</taxon>
    </lineage>
</organism>
<keyword evidence="7" id="KW-1185">Reference proteome</keyword>
<proteinExistence type="inferred from homology"/>
<feature type="domain" description="FAD-binding PCMH-type" evidence="5">
    <location>
        <begin position="55"/>
        <end position="230"/>
    </location>
</feature>
<evidence type="ECO:0000259" key="5">
    <source>
        <dbReference type="PROSITE" id="PS51387"/>
    </source>
</evidence>
<comment type="caution">
    <text evidence="6">The sequence shown here is derived from an EMBL/GenBank/DDBJ whole genome shotgun (WGS) entry which is preliminary data.</text>
</comment>
<evidence type="ECO:0000256" key="3">
    <source>
        <dbReference type="ARBA" id="ARBA00022827"/>
    </source>
</evidence>
<dbReference type="InterPro" id="IPR016169">
    <property type="entry name" value="FAD-bd_PCMH_sub2"/>
</dbReference>
<sequence length="492" mass="52706">MDVQDTIHPDQPSMTDPASLCCLALASTFGDDTLAYPNSQAYDASLASYYSVQQQTLRPACILSPKTTKDVLEAVKILARHTVKGSCEFAIRSGGHTSWAGAANIAGGVTLDLRELNSIDVSEDGKTVHVGAGASWDAVYRKLDPLGRSVAGGRVAGVGVGGLTLGGGISHLSPQHGWTCDTVRNYQVVLSDGAVVDANENENEDLFFALRGGGNSFGIVTRIDLKTFEQGLLWSASVMCDTSVLDANIKEFVRLSAADDFDEKASFLLSFAYISSMCLSALANTLLYTDAVENPPVYQNLMKLPPLQVSTGLKNMTTLSVEAEAMVPKGARSLYRTHTVISTEAMLHAVHRVWNDAVAVIRDVPGISWVTSFDPLPPSFYARHAASNAMGLTGRDGAALLVLLLDVRWSEAADDETVASTAAWLFDNIKKEAQNLGAYDPFIYLNYAGPDQDPIASYGAENVDRLRAARSRVDPGGLFTERVPGGHKVPSR</sequence>
<dbReference type="InterPro" id="IPR006094">
    <property type="entry name" value="Oxid_FAD_bind_N"/>
</dbReference>
<keyword evidence="4" id="KW-0560">Oxidoreductase</keyword>
<dbReference type="Proteomes" id="UP001430848">
    <property type="component" value="Unassembled WGS sequence"/>
</dbReference>
<comment type="similarity">
    <text evidence="1">Belongs to the oxygen-dependent FAD-linked oxidoreductase family.</text>
</comment>
<accession>A0ABR1NWA0</accession>
<protein>
    <recommendedName>
        <fullName evidence="5">FAD-binding PCMH-type domain-containing protein</fullName>
    </recommendedName>
</protein>
<dbReference type="PANTHER" id="PTHR42973">
    <property type="entry name" value="BINDING OXIDOREDUCTASE, PUTATIVE (AFU_ORTHOLOGUE AFUA_1G17690)-RELATED"/>
    <property type="match status" value="1"/>
</dbReference>
<evidence type="ECO:0000256" key="1">
    <source>
        <dbReference type="ARBA" id="ARBA00005466"/>
    </source>
</evidence>
<dbReference type="Gene3D" id="3.30.465.10">
    <property type="match status" value="1"/>
</dbReference>
<evidence type="ECO:0000313" key="6">
    <source>
        <dbReference type="EMBL" id="KAK7717804.1"/>
    </source>
</evidence>
<dbReference type="SUPFAM" id="SSF56176">
    <property type="entry name" value="FAD-binding/transporter-associated domain-like"/>
    <property type="match status" value="1"/>
</dbReference>
<dbReference type="PANTHER" id="PTHR42973:SF22">
    <property type="entry name" value="FAD-BINDING PCMH-TYPE DOMAIN-CONTAINING PROTEIN-RELATED"/>
    <property type="match status" value="1"/>
</dbReference>
<name>A0ABR1NWA0_DIAER</name>
<keyword evidence="3" id="KW-0274">FAD</keyword>
<dbReference type="Pfam" id="PF01565">
    <property type="entry name" value="FAD_binding_4"/>
    <property type="match status" value="1"/>
</dbReference>
<dbReference type="EMBL" id="JAKNSF020000091">
    <property type="protein sequence ID" value="KAK7717804.1"/>
    <property type="molecule type" value="Genomic_DNA"/>
</dbReference>
<reference evidence="6 7" key="1">
    <citation type="submission" date="2024-02" db="EMBL/GenBank/DDBJ databases">
        <title>De novo assembly and annotation of 12 fungi associated with fruit tree decline syndrome in Ontario, Canada.</title>
        <authorList>
            <person name="Sulman M."/>
            <person name="Ellouze W."/>
            <person name="Ilyukhin E."/>
        </authorList>
    </citation>
    <scope>NUCLEOTIDE SEQUENCE [LARGE SCALE GENOMIC DNA]</scope>
    <source>
        <strain evidence="6 7">M169</strain>
    </source>
</reference>
<keyword evidence="2" id="KW-0285">Flavoprotein</keyword>
<dbReference type="InterPro" id="IPR050416">
    <property type="entry name" value="FAD-linked_Oxidoreductase"/>
</dbReference>
<dbReference type="InterPro" id="IPR036318">
    <property type="entry name" value="FAD-bd_PCMH-like_sf"/>
</dbReference>
<evidence type="ECO:0000256" key="4">
    <source>
        <dbReference type="ARBA" id="ARBA00023002"/>
    </source>
</evidence>
<dbReference type="InterPro" id="IPR016166">
    <property type="entry name" value="FAD-bd_PCMH"/>
</dbReference>
<dbReference type="PROSITE" id="PS51387">
    <property type="entry name" value="FAD_PCMH"/>
    <property type="match status" value="1"/>
</dbReference>